<dbReference type="InterPro" id="IPR027417">
    <property type="entry name" value="P-loop_NTPase"/>
</dbReference>
<feature type="domain" description="ABC transporter" evidence="5">
    <location>
        <begin position="3"/>
        <end position="260"/>
    </location>
</feature>
<reference evidence="6 7" key="1">
    <citation type="submission" date="2018-01" db="EMBL/GenBank/DDBJ databases">
        <title>Arthrobacter sp. nov., from glaciers in China.</title>
        <authorList>
            <person name="Liu Q."/>
            <person name="Xin Y.-H."/>
        </authorList>
    </citation>
    <scope>NUCLEOTIDE SEQUENCE [LARGE SCALE GENOMIC DNA]</scope>
    <source>
        <strain evidence="6 7">HLT2-12-2</strain>
    </source>
</reference>
<keyword evidence="2" id="KW-0547">Nucleotide-binding</keyword>
<dbReference type="InterPro" id="IPR003593">
    <property type="entry name" value="AAA+_ATPase"/>
</dbReference>
<sequence>MGVSLLDVFRAPPTAVPEPLAAGQEAISCFGASVELGGRTVLHDVDLTILAGEVLALVGPNGAGKSTLLAALAGDVPLRSGEIRLAGKPLKHWRAQELALRRAVLLQQVQLSFPFNVLDVVRMGRAPWSNTAAAEHDDELVSAAMLATDVTHFAHRKFYYLSGGEKARVALARVLAQDTAVLMLDEPTAALDLRHQELVLQVARAHAATGRAVVVVLHDLNLAAGYADKVAVLDQGRLAALGTPAEVLTEELLSRVYQYGIDVMPHPVSGRTVVLPRR</sequence>
<evidence type="ECO:0000259" key="5">
    <source>
        <dbReference type="PROSITE" id="PS50893"/>
    </source>
</evidence>
<accession>A0A2S3ZT89</accession>
<dbReference type="Pfam" id="PF00005">
    <property type="entry name" value="ABC_tran"/>
    <property type="match status" value="1"/>
</dbReference>
<proteinExistence type="predicted"/>
<dbReference type="InterPro" id="IPR003439">
    <property type="entry name" value="ABC_transporter-like_ATP-bd"/>
</dbReference>
<dbReference type="NCBIfam" id="NF010068">
    <property type="entry name" value="PRK13548.1"/>
    <property type="match status" value="1"/>
</dbReference>
<dbReference type="Gene3D" id="3.40.50.300">
    <property type="entry name" value="P-loop containing nucleotide triphosphate hydrolases"/>
    <property type="match status" value="1"/>
</dbReference>
<evidence type="ECO:0000256" key="3">
    <source>
        <dbReference type="ARBA" id="ARBA00022840"/>
    </source>
</evidence>
<evidence type="ECO:0000256" key="4">
    <source>
        <dbReference type="ARBA" id="ARBA00022967"/>
    </source>
</evidence>
<evidence type="ECO:0000313" key="7">
    <source>
        <dbReference type="Proteomes" id="UP000237061"/>
    </source>
</evidence>
<gene>
    <name evidence="6" type="ORF">CVS27_17270</name>
</gene>
<dbReference type="GO" id="GO:0005524">
    <property type="term" value="F:ATP binding"/>
    <property type="evidence" value="ECO:0007669"/>
    <property type="project" value="UniProtKB-KW"/>
</dbReference>
<dbReference type="InterPro" id="IPR017871">
    <property type="entry name" value="ABC_transporter-like_CS"/>
</dbReference>
<evidence type="ECO:0000256" key="1">
    <source>
        <dbReference type="ARBA" id="ARBA00022448"/>
    </source>
</evidence>
<name>A0A2S3ZT89_ARTGL</name>
<evidence type="ECO:0000256" key="2">
    <source>
        <dbReference type="ARBA" id="ARBA00022741"/>
    </source>
</evidence>
<comment type="caution">
    <text evidence="6">The sequence shown here is derived from an EMBL/GenBank/DDBJ whole genome shotgun (WGS) entry which is preliminary data.</text>
</comment>
<evidence type="ECO:0000313" key="6">
    <source>
        <dbReference type="EMBL" id="POH72077.1"/>
    </source>
</evidence>
<dbReference type="SMART" id="SM00382">
    <property type="entry name" value="AAA"/>
    <property type="match status" value="1"/>
</dbReference>
<dbReference type="PROSITE" id="PS00211">
    <property type="entry name" value="ABC_TRANSPORTER_1"/>
    <property type="match status" value="1"/>
</dbReference>
<dbReference type="GO" id="GO:0016887">
    <property type="term" value="F:ATP hydrolysis activity"/>
    <property type="evidence" value="ECO:0007669"/>
    <property type="project" value="InterPro"/>
</dbReference>
<keyword evidence="3 6" id="KW-0067">ATP-binding</keyword>
<dbReference type="EMBL" id="PPXC01000017">
    <property type="protein sequence ID" value="POH72077.1"/>
    <property type="molecule type" value="Genomic_DNA"/>
</dbReference>
<dbReference type="AlphaFoldDB" id="A0A2S3ZT89"/>
<organism evidence="6 7">
    <name type="scientific">Arthrobacter glacialis</name>
    <dbReference type="NCBI Taxonomy" id="1664"/>
    <lineage>
        <taxon>Bacteria</taxon>
        <taxon>Bacillati</taxon>
        <taxon>Actinomycetota</taxon>
        <taxon>Actinomycetes</taxon>
        <taxon>Micrococcales</taxon>
        <taxon>Micrococcaceae</taxon>
        <taxon>Arthrobacter</taxon>
    </lineage>
</organism>
<dbReference type="PROSITE" id="PS50893">
    <property type="entry name" value="ABC_TRANSPORTER_2"/>
    <property type="match status" value="1"/>
</dbReference>
<keyword evidence="7" id="KW-1185">Reference proteome</keyword>
<dbReference type="PANTHER" id="PTHR42794:SF1">
    <property type="entry name" value="HEMIN IMPORT ATP-BINDING PROTEIN HMUV"/>
    <property type="match status" value="1"/>
</dbReference>
<protein>
    <submittedName>
        <fullName evidence="6">Heme ABC transporter ATP-binding protein</fullName>
    </submittedName>
</protein>
<dbReference type="SUPFAM" id="SSF52540">
    <property type="entry name" value="P-loop containing nucleoside triphosphate hydrolases"/>
    <property type="match status" value="1"/>
</dbReference>
<dbReference type="FunFam" id="3.40.50.300:FF:000134">
    <property type="entry name" value="Iron-enterobactin ABC transporter ATP-binding protein"/>
    <property type="match status" value="1"/>
</dbReference>
<keyword evidence="4" id="KW-1278">Translocase</keyword>
<dbReference type="CDD" id="cd03214">
    <property type="entry name" value="ABC_Iron-Siderophores_B12_Hemin"/>
    <property type="match status" value="1"/>
</dbReference>
<dbReference type="PANTHER" id="PTHR42794">
    <property type="entry name" value="HEMIN IMPORT ATP-BINDING PROTEIN HMUV"/>
    <property type="match status" value="1"/>
</dbReference>
<keyword evidence="1" id="KW-0813">Transport</keyword>
<dbReference type="Proteomes" id="UP000237061">
    <property type="component" value="Unassembled WGS sequence"/>
</dbReference>